<organism evidence="2 3">
    <name type="scientific">Rhamnella rubrinervis</name>
    <dbReference type="NCBI Taxonomy" id="2594499"/>
    <lineage>
        <taxon>Eukaryota</taxon>
        <taxon>Viridiplantae</taxon>
        <taxon>Streptophyta</taxon>
        <taxon>Embryophyta</taxon>
        <taxon>Tracheophyta</taxon>
        <taxon>Spermatophyta</taxon>
        <taxon>Magnoliopsida</taxon>
        <taxon>eudicotyledons</taxon>
        <taxon>Gunneridae</taxon>
        <taxon>Pentapetalae</taxon>
        <taxon>rosids</taxon>
        <taxon>fabids</taxon>
        <taxon>Rosales</taxon>
        <taxon>Rhamnaceae</taxon>
        <taxon>rhamnoid group</taxon>
        <taxon>Rhamneae</taxon>
        <taxon>Rhamnella</taxon>
    </lineage>
</organism>
<evidence type="ECO:0000313" key="3">
    <source>
        <dbReference type="Proteomes" id="UP000796880"/>
    </source>
</evidence>
<reference evidence="2" key="1">
    <citation type="submission" date="2020-03" db="EMBL/GenBank/DDBJ databases">
        <title>A high-quality chromosome-level genome assembly of a woody plant with both climbing and erect habits, Rhamnella rubrinervis.</title>
        <authorList>
            <person name="Lu Z."/>
            <person name="Yang Y."/>
            <person name="Zhu X."/>
            <person name="Sun Y."/>
        </authorList>
    </citation>
    <scope>NUCLEOTIDE SEQUENCE</scope>
    <source>
        <strain evidence="2">BYM</strain>
        <tissue evidence="2">Leaf</tissue>
    </source>
</reference>
<sequence>MAGIKSVVHQTSKAAVLVLVIALMVQSQSSRGQSQSCSSELSSLNVCSQFVVPALFESLPNFPLAAISLLLLVVQFDESTGFDVHGTALISK</sequence>
<keyword evidence="1" id="KW-0732">Signal</keyword>
<dbReference type="Proteomes" id="UP000796880">
    <property type="component" value="Unassembled WGS sequence"/>
</dbReference>
<keyword evidence="3" id="KW-1185">Reference proteome</keyword>
<evidence type="ECO:0000313" key="2">
    <source>
        <dbReference type="EMBL" id="KAF3433022.1"/>
    </source>
</evidence>
<evidence type="ECO:0000256" key="1">
    <source>
        <dbReference type="SAM" id="SignalP"/>
    </source>
</evidence>
<dbReference type="EMBL" id="VOIH02000011">
    <property type="protein sequence ID" value="KAF3433022.1"/>
    <property type="molecule type" value="Genomic_DNA"/>
</dbReference>
<gene>
    <name evidence="2" type="ORF">FNV43_RR24124</name>
</gene>
<protein>
    <submittedName>
        <fullName evidence="2">Uncharacterized protein</fullName>
    </submittedName>
</protein>
<dbReference type="AlphaFoldDB" id="A0A8K0DKX2"/>
<comment type="caution">
    <text evidence="2">The sequence shown here is derived from an EMBL/GenBank/DDBJ whole genome shotgun (WGS) entry which is preliminary data.</text>
</comment>
<accession>A0A8K0DKX2</accession>
<proteinExistence type="predicted"/>
<feature type="chain" id="PRO_5035438988" evidence="1">
    <location>
        <begin position="30"/>
        <end position="92"/>
    </location>
</feature>
<name>A0A8K0DKX2_9ROSA</name>
<feature type="signal peptide" evidence="1">
    <location>
        <begin position="1"/>
        <end position="29"/>
    </location>
</feature>